<dbReference type="OrthoDB" id="416585at2759"/>
<gene>
    <name evidence="2" type="ORF">OCBIM_22012678mg</name>
</gene>
<protein>
    <submittedName>
        <fullName evidence="2">Uncharacterized protein</fullName>
    </submittedName>
</protein>
<sequence length="105" mass="12158">MYNTIKRRDGDDGHKKAFDRLQGNNNDYSRDMIGAAGSRHVTQRRRASLAFPHTTPHQSVFNNLQEDGEEIRLPTVPRRRVVDTSDLRTCAILQTRLKNVKHYPE</sequence>
<dbReference type="EMBL" id="KQ428200">
    <property type="protein sequence ID" value="KOF66350.1"/>
    <property type="molecule type" value="Genomic_DNA"/>
</dbReference>
<organism evidence="2">
    <name type="scientific">Octopus bimaculoides</name>
    <name type="common">California two-spotted octopus</name>
    <dbReference type="NCBI Taxonomy" id="37653"/>
    <lineage>
        <taxon>Eukaryota</taxon>
        <taxon>Metazoa</taxon>
        <taxon>Spiralia</taxon>
        <taxon>Lophotrochozoa</taxon>
        <taxon>Mollusca</taxon>
        <taxon>Cephalopoda</taxon>
        <taxon>Coleoidea</taxon>
        <taxon>Octopodiformes</taxon>
        <taxon>Octopoda</taxon>
        <taxon>Incirrata</taxon>
        <taxon>Octopodidae</taxon>
        <taxon>Octopus</taxon>
    </lineage>
</organism>
<dbReference type="AlphaFoldDB" id="A0A0L8FPL9"/>
<feature type="compositionally biased region" description="Basic and acidic residues" evidence="1">
    <location>
        <begin position="1"/>
        <end position="19"/>
    </location>
</feature>
<feature type="region of interest" description="Disordered" evidence="1">
    <location>
        <begin position="1"/>
        <end position="30"/>
    </location>
</feature>
<name>A0A0L8FPL9_OCTBM</name>
<evidence type="ECO:0000313" key="2">
    <source>
        <dbReference type="EMBL" id="KOF66350.1"/>
    </source>
</evidence>
<proteinExistence type="predicted"/>
<accession>A0A0L8FPL9</accession>
<reference evidence="2" key="1">
    <citation type="submission" date="2015-07" db="EMBL/GenBank/DDBJ databases">
        <title>MeaNS - Measles Nucleotide Surveillance Program.</title>
        <authorList>
            <person name="Tran T."/>
            <person name="Druce J."/>
        </authorList>
    </citation>
    <scope>NUCLEOTIDE SEQUENCE</scope>
    <source>
        <strain evidence="2">UCB-OBI-ISO-001</strain>
        <tissue evidence="2">Gonad</tissue>
    </source>
</reference>
<evidence type="ECO:0000256" key="1">
    <source>
        <dbReference type="SAM" id="MobiDB-lite"/>
    </source>
</evidence>